<dbReference type="InterPro" id="IPR041667">
    <property type="entry name" value="Cupin_8"/>
</dbReference>
<reference evidence="3" key="1">
    <citation type="submission" date="2025-08" db="UniProtKB">
        <authorList>
            <consortium name="RefSeq"/>
        </authorList>
    </citation>
    <scope>IDENTIFICATION</scope>
    <source>
        <tissue evidence="3">Testes</tissue>
    </source>
</reference>
<proteinExistence type="predicted"/>
<dbReference type="InterPro" id="IPR014710">
    <property type="entry name" value="RmlC-like_jellyroll"/>
</dbReference>
<dbReference type="InterPro" id="IPR003347">
    <property type="entry name" value="JmjC_dom"/>
</dbReference>
<evidence type="ECO:0000313" key="2">
    <source>
        <dbReference type="Proteomes" id="UP000694865"/>
    </source>
</evidence>
<dbReference type="Proteomes" id="UP000694865">
    <property type="component" value="Unplaced"/>
</dbReference>
<keyword evidence="2" id="KW-1185">Reference proteome</keyword>
<name>A0ABM0ME71_SACKO</name>
<gene>
    <name evidence="3" type="primary">LOC102807182</name>
</gene>
<protein>
    <submittedName>
        <fullName evidence="3">JmjC domain-containing protein E-like</fullName>
    </submittedName>
</protein>
<dbReference type="SMART" id="SM00558">
    <property type="entry name" value="JmjC"/>
    <property type="match status" value="1"/>
</dbReference>
<sequence>MFSWKQDRNEILKWSTASSCDKTIAFFPREIVDRTCLISAPRFYPKAECYDGPQTVHALLSFLNTKCGAYRNLKGDLSVAGLHRDYILRNIFHVSDVTSCTSWDVFGDGELCKHKAEDVCIDCKDDEEHDDVARDTASLYTRNVVTMPVCDKISMPSKEIFFNNYLKRSKPVIITGAMDDWDAITKWSNEFLREKYGKKEIHIKLAPNGEFEGCEPAEVWESYQTFSVPEIVKSQLPFPDLVVVRPATMNINFSEFMDMIDNERLKENNISAYLEYSSIPQYMPELEKDIKELPFVKDRLIRKHLNIWISDGNTLGKLHFDPFDNFLCMISGKKELILFEPFNNTQLYEAHIPEAILDYDPSHGKFHKRRLLDSTSMVMSPVDILKPEFQRFPEFGKTFPLNCTIDEGDILFMPSFWWHEVQSYPSSTTHRNVAINFWYEPFFTKEFPCPTCPLDVNPIYAHLL</sequence>
<dbReference type="PANTHER" id="PTHR12461:SF83">
    <property type="entry name" value="JMJC DOMAIN-CONTAINING PROTEIN"/>
    <property type="match status" value="1"/>
</dbReference>
<dbReference type="Pfam" id="PF13621">
    <property type="entry name" value="Cupin_8"/>
    <property type="match status" value="1"/>
</dbReference>
<evidence type="ECO:0000313" key="3">
    <source>
        <dbReference type="RefSeq" id="XP_006818312.1"/>
    </source>
</evidence>
<accession>A0ABM0ME71</accession>
<organism evidence="2 3">
    <name type="scientific">Saccoglossus kowalevskii</name>
    <name type="common">Acorn worm</name>
    <dbReference type="NCBI Taxonomy" id="10224"/>
    <lineage>
        <taxon>Eukaryota</taxon>
        <taxon>Metazoa</taxon>
        <taxon>Hemichordata</taxon>
        <taxon>Enteropneusta</taxon>
        <taxon>Harrimaniidae</taxon>
        <taxon>Saccoglossus</taxon>
    </lineage>
</organism>
<dbReference type="GeneID" id="102807182"/>
<dbReference type="Gene3D" id="2.60.120.10">
    <property type="entry name" value="Jelly Rolls"/>
    <property type="match status" value="1"/>
</dbReference>
<dbReference type="RefSeq" id="XP_006818312.1">
    <property type="nucleotide sequence ID" value="XM_006818249.1"/>
</dbReference>
<dbReference type="PANTHER" id="PTHR12461">
    <property type="entry name" value="HYPOXIA-INDUCIBLE FACTOR 1 ALPHA INHIBITOR-RELATED"/>
    <property type="match status" value="1"/>
</dbReference>
<dbReference type="SUPFAM" id="SSF51197">
    <property type="entry name" value="Clavaminate synthase-like"/>
    <property type="match status" value="1"/>
</dbReference>
<feature type="domain" description="JmjC" evidence="1">
    <location>
        <begin position="268"/>
        <end position="454"/>
    </location>
</feature>
<dbReference type="PROSITE" id="PS51184">
    <property type="entry name" value="JMJC"/>
    <property type="match status" value="1"/>
</dbReference>
<evidence type="ECO:0000259" key="1">
    <source>
        <dbReference type="PROSITE" id="PS51184"/>
    </source>
</evidence>